<accession>R7W4B9</accession>
<reference evidence="3" key="1">
    <citation type="submission" date="2015-06" db="UniProtKB">
        <authorList>
            <consortium name="EnsemblPlants"/>
        </authorList>
    </citation>
    <scope>IDENTIFICATION</scope>
</reference>
<dbReference type="EnsemblPlants" id="EMT15282">
    <property type="protein sequence ID" value="EMT15282"/>
    <property type="gene ID" value="F775_23340"/>
</dbReference>
<feature type="domain" description="Malectin-like" evidence="2">
    <location>
        <begin position="38"/>
        <end position="74"/>
    </location>
</feature>
<comment type="subcellular location">
    <subcellularLocation>
        <location evidence="1">Membrane</location>
        <topology evidence="1">Single-pass membrane protein</topology>
    </subcellularLocation>
</comment>
<dbReference type="InterPro" id="IPR024788">
    <property type="entry name" value="Malectin-like_Carb-bd_dom"/>
</dbReference>
<dbReference type="Pfam" id="PF12819">
    <property type="entry name" value="Malectin_like"/>
    <property type="match status" value="1"/>
</dbReference>
<sequence length="76" mass="8055">MVIAARPWLRLLLGLAVAAGVLQVRGQRTPSITGFISIDCGLPEQSGYVDAATKIPYTSDSGFTDAGSNRDISREC</sequence>
<dbReference type="GO" id="GO:0016020">
    <property type="term" value="C:membrane"/>
    <property type="evidence" value="ECO:0007669"/>
    <property type="project" value="UniProtKB-SubCell"/>
</dbReference>
<organism evidence="3">
    <name type="scientific">Aegilops tauschii</name>
    <name type="common">Tausch's goatgrass</name>
    <name type="synonym">Aegilops squarrosa</name>
    <dbReference type="NCBI Taxonomy" id="37682"/>
    <lineage>
        <taxon>Eukaryota</taxon>
        <taxon>Viridiplantae</taxon>
        <taxon>Streptophyta</taxon>
        <taxon>Embryophyta</taxon>
        <taxon>Tracheophyta</taxon>
        <taxon>Spermatophyta</taxon>
        <taxon>Magnoliopsida</taxon>
        <taxon>Liliopsida</taxon>
        <taxon>Poales</taxon>
        <taxon>Poaceae</taxon>
        <taxon>BOP clade</taxon>
        <taxon>Pooideae</taxon>
        <taxon>Triticodae</taxon>
        <taxon>Triticeae</taxon>
        <taxon>Triticinae</taxon>
        <taxon>Aegilops</taxon>
    </lineage>
</organism>
<evidence type="ECO:0000313" key="3">
    <source>
        <dbReference type="EnsemblPlants" id="EMT15282"/>
    </source>
</evidence>
<evidence type="ECO:0000259" key="2">
    <source>
        <dbReference type="Pfam" id="PF12819"/>
    </source>
</evidence>
<name>R7W4B9_AEGTA</name>
<evidence type="ECO:0000256" key="1">
    <source>
        <dbReference type="ARBA" id="ARBA00004167"/>
    </source>
</evidence>
<dbReference type="AlphaFoldDB" id="R7W4B9"/>
<proteinExistence type="predicted"/>
<protein>
    <recommendedName>
        <fullName evidence="2">Malectin-like domain-containing protein</fullName>
    </recommendedName>
</protein>